<name>A0A317CG64_9GAMM</name>
<sequence length="72" mass="8618">MLGWFTYDIGRVALERDRWADIERGLRVLKPEIEIAPIFYRKPERIKAHTRHGKSLFHYGLDHLYGFSIVDF</sequence>
<evidence type="ECO:0000313" key="2">
    <source>
        <dbReference type="Proteomes" id="UP000245539"/>
    </source>
</evidence>
<dbReference type="Proteomes" id="UP000245539">
    <property type="component" value="Unassembled WGS sequence"/>
</dbReference>
<protein>
    <submittedName>
        <fullName evidence="1">Uncharacterized protein</fullName>
    </submittedName>
</protein>
<comment type="caution">
    <text evidence="1">The sequence shown here is derived from an EMBL/GenBank/DDBJ whole genome shotgun (WGS) entry which is preliminary data.</text>
</comment>
<accession>A0A317CG64</accession>
<organism evidence="1 2">
    <name type="scientific">Leucothrix pacifica</name>
    <dbReference type="NCBI Taxonomy" id="1247513"/>
    <lineage>
        <taxon>Bacteria</taxon>
        <taxon>Pseudomonadati</taxon>
        <taxon>Pseudomonadota</taxon>
        <taxon>Gammaproteobacteria</taxon>
        <taxon>Thiotrichales</taxon>
        <taxon>Thiotrichaceae</taxon>
        <taxon>Leucothrix</taxon>
    </lineage>
</organism>
<gene>
    <name evidence="1" type="ORF">DKW60_10465</name>
</gene>
<dbReference type="AlphaFoldDB" id="A0A317CG64"/>
<proteinExistence type="predicted"/>
<keyword evidence="2" id="KW-1185">Reference proteome</keyword>
<dbReference type="OrthoDB" id="6171862at2"/>
<reference evidence="1 2" key="1">
    <citation type="submission" date="2018-05" db="EMBL/GenBank/DDBJ databases">
        <title>Leucothrix arctica sp. nov., isolated from Arctic seawater.</title>
        <authorList>
            <person name="Choi A."/>
            <person name="Baek K."/>
        </authorList>
    </citation>
    <scope>NUCLEOTIDE SEQUENCE [LARGE SCALE GENOMIC DNA]</scope>
    <source>
        <strain evidence="1 2">JCM 18388</strain>
    </source>
</reference>
<dbReference type="EMBL" id="QGKM01000026">
    <property type="protein sequence ID" value="PWQ97377.1"/>
    <property type="molecule type" value="Genomic_DNA"/>
</dbReference>
<evidence type="ECO:0000313" key="1">
    <source>
        <dbReference type="EMBL" id="PWQ97377.1"/>
    </source>
</evidence>
<dbReference type="RefSeq" id="WP_109837606.1">
    <property type="nucleotide sequence ID" value="NZ_QGKM01000026.1"/>
</dbReference>